<evidence type="ECO:0000313" key="1">
    <source>
        <dbReference type="EMBL" id="AGH45188.1"/>
    </source>
</evidence>
<dbReference type="EMBL" id="CP003837">
    <property type="protein sequence ID" value="AGH45188.1"/>
    <property type="molecule type" value="Genomic_DNA"/>
</dbReference>
<dbReference type="HOGENOM" id="CLU_3186892_0_0_6"/>
<evidence type="ECO:0008006" key="3">
    <source>
        <dbReference type="Google" id="ProtNLM"/>
    </source>
</evidence>
<name>K7A8M6_9ALTE</name>
<dbReference type="Gene3D" id="3.40.50.300">
    <property type="entry name" value="P-loop containing nucleotide triphosphate hydrolases"/>
    <property type="match status" value="1"/>
</dbReference>
<dbReference type="KEGG" id="gps:C427_3079"/>
<dbReference type="SUPFAM" id="SSF52540">
    <property type="entry name" value="P-loop containing nucleoside triphosphate hydrolases"/>
    <property type="match status" value="1"/>
</dbReference>
<dbReference type="PATRIC" id="fig|1129794.4.peg.3062"/>
<sequence length="46" mass="5203">MTWLREINQTDNTTFLISTHDNKVAANCDAIVRIENGRIALACIQQ</sequence>
<gene>
    <name evidence="1" type="ORF">C427_3079</name>
</gene>
<dbReference type="AlphaFoldDB" id="K7A8M6"/>
<dbReference type="Proteomes" id="UP000011864">
    <property type="component" value="Chromosome"/>
</dbReference>
<keyword evidence="2" id="KW-1185">Reference proteome</keyword>
<protein>
    <recommendedName>
        <fullName evidence="3">ABC transporter</fullName>
    </recommendedName>
</protein>
<dbReference type="InterPro" id="IPR027417">
    <property type="entry name" value="P-loop_NTPase"/>
</dbReference>
<proteinExistence type="predicted"/>
<evidence type="ECO:0000313" key="2">
    <source>
        <dbReference type="Proteomes" id="UP000011864"/>
    </source>
</evidence>
<reference evidence="1 2" key="1">
    <citation type="journal article" date="2013" name="Genome Announc.">
        <title>Complete Genome Sequence of Glaciecola psychrophila Strain 170T.</title>
        <authorList>
            <person name="Yin J."/>
            <person name="Chen J."/>
            <person name="Liu G."/>
            <person name="Yu Y."/>
            <person name="Song L."/>
            <person name="Wang X."/>
            <person name="Qu X."/>
        </authorList>
    </citation>
    <scope>NUCLEOTIDE SEQUENCE [LARGE SCALE GENOMIC DNA]</scope>
    <source>
        <strain evidence="1 2">170</strain>
    </source>
</reference>
<dbReference type="eggNOG" id="COG1136">
    <property type="taxonomic scope" value="Bacteria"/>
</dbReference>
<organism evidence="1 2">
    <name type="scientific">Paraglaciecola psychrophila 170</name>
    <dbReference type="NCBI Taxonomy" id="1129794"/>
    <lineage>
        <taxon>Bacteria</taxon>
        <taxon>Pseudomonadati</taxon>
        <taxon>Pseudomonadota</taxon>
        <taxon>Gammaproteobacteria</taxon>
        <taxon>Alteromonadales</taxon>
        <taxon>Alteromonadaceae</taxon>
        <taxon>Paraglaciecola</taxon>
    </lineage>
</organism>
<accession>K7A8M6</accession>